<dbReference type="NCBIfam" id="NF003115">
    <property type="entry name" value="PRK04034.1"/>
    <property type="match status" value="1"/>
</dbReference>
<comment type="subunit">
    <text evidence="3 8">Part of the 30S ribosomal subunit.</text>
</comment>
<dbReference type="InterPro" id="IPR035987">
    <property type="entry name" value="Ribosomal_uS8_sf"/>
</dbReference>
<protein>
    <recommendedName>
        <fullName evidence="8">Small ribosomal subunit protein uS8</fullName>
    </recommendedName>
</protein>
<dbReference type="GO" id="GO:1990904">
    <property type="term" value="C:ribonucleoprotein complex"/>
    <property type="evidence" value="ECO:0007669"/>
    <property type="project" value="UniProtKB-KW"/>
</dbReference>
<dbReference type="GO" id="GO:0005840">
    <property type="term" value="C:ribosome"/>
    <property type="evidence" value="ECO:0007669"/>
    <property type="project" value="UniProtKB-KW"/>
</dbReference>
<dbReference type="Gene3D" id="3.30.1370.30">
    <property type="match status" value="1"/>
</dbReference>
<proteinExistence type="inferred from homology"/>
<keyword evidence="10" id="KW-1185">Reference proteome</keyword>
<evidence type="ECO:0000256" key="4">
    <source>
        <dbReference type="ARBA" id="ARBA00022730"/>
    </source>
</evidence>
<reference evidence="9 10" key="1">
    <citation type="journal article" date="2010" name="Stand. Genomic Sci.">
        <title>Complete genome sequence of Methanoplanus petrolearius type strain (SEBR 4847).</title>
        <authorList>
            <person name="Brambilla E."/>
            <person name="Djao O.D."/>
            <person name="Daligault H."/>
            <person name="Lapidus A."/>
            <person name="Lucas S."/>
            <person name="Hammon N."/>
            <person name="Nolan M."/>
            <person name="Tice H."/>
            <person name="Cheng J.F."/>
            <person name="Han C."/>
            <person name="Tapia R."/>
            <person name="Goodwin L."/>
            <person name="Pitluck S."/>
            <person name="Liolios K."/>
            <person name="Ivanova N."/>
            <person name="Mavromatis K."/>
            <person name="Mikhailova N."/>
            <person name="Pati A."/>
            <person name="Chen A."/>
            <person name="Palaniappan K."/>
            <person name="Land M."/>
            <person name="Hauser L."/>
            <person name="Chang Y.J."/>
            <person name="Jeffries C.D."/>
            <person name="Rohde M."/>
            <person name="Spring S."/>
            <person name="Sikorski J."/>
            <person name="Goker M."/>
            <person name="Woyke T."/>
            <person name="Bristow J."/>
            <person name="Eisen J.A."/>
            <person name="Markowitz V."/>
            <person name="Hugenholtz P."/>
            <person name="Kyrpides N.C."/>
            <person name="Klenk H.P."/>
        </authorList>
    </citation>
    <scope>NUCLEOTIDE SEQUENCE [LARGE SCALE GENOMIC DNA]</scope>
    <source>
        <strain evidence="10">DSM 11571 / OCM 486 / SEBR 4847</strain>
    </source>
</reference>
<dbReference type="Proteomes" id="UP000006565">
    <property type="component" value="Chromosome"/>
</dbReference>
<dbReference type="STRING" id="679926.Mpet_2203"/>
<name>E1RKD8_METP4</name>
<dbReference type="SUPFAM" id="SSF56047">
    <property type="entry name" value="Ribosomal protein S8"/>
    <property type="match status" value="1"/>
</dbReference>
<dbReference type="GO" id="GO:0019843">
    <property type="term" value="F:rRNA binding"/>
    <property type="evidence" value="ECO:0007669"/>
    <property type="project" value="UniProtKB-UniRule"/>
</dbReference>
<dbReference type="GO" id="GO:0003735">
    <property type="term" value="F:structural constituent of ribosome"/>
    <property type="evidence" value="ECO:0007669"/>
    <property type="project" value="InterPro"/>
</dbReference>
<keyword evidence="7 8" id="KW-0687">Ribonucleoprotein</keyword>
<dbReference type="InterPro" id="IPR000630">
    <property type="entry name" value="Ribosomal_uS8"/>
</dbReference>
<gene>
    <name evidence="8" type="primary">rps8</name>
    <name evidence="9" type="ordered locus">Mpet_2203</name>
</gene>
<evidence type="ECO:0000256" key="6">
    <source>
        <dbReference type="ARBA" id="ARBA00022980"/>
    </source>
</evidence>
<dbReference type="AlphaFoldDB" id="E1RKD8"/>
<evidence type="ECO:0000313" key="10">
    <source>
        <dbReference type="Proteomes" id="UP000006565"/>
    </source>
</evidence>
<dbReference type="Gene3D" id="3.30.1490.10">
    <property type="match status" value="1"/>
</dbReference>
<comment type="function">
    <text evidence="1 8">One of the primary rRNA binding proteins, it binds directly to 16S rRNA central domain where it helps coordinate assembly of the platform of the 30S subunit.</text>
</comment>
<keyword evidence="4 8" id="KW-0699">rRNA-binding</keyword>
<dbReference type="KEGG" id="mpi:Mpet_2203"/>
<dbReference type="FunFam" id="3.30.1490.10:FF:000002">
    <property type="entry name" value="40S ribosomal protein S15a"/>
    <property type="match status" value="1"/>
</dbReference>
<dbReference type="GeneID" id="9744688"/>
<keyword evidence="5 8" id="KW-0694">RNA-binding</keyword>
<evidence type="ECO:0000256" key="5">
    <source>
        <dbReference type="ARBA" id="ARBA00022884"/>
    </source>
</evidence>
<evidence type="ECO:0000256" key="3">
    <source>
        <dbReference type="ARBA" id="ARBA00011458"/>
    </source>
</evidence>
<evidence type="ECO:0000313" key="9">
    <source>
        <dbReference type="EMBL" id="ADN36951.1"/>
    </source>
</evidence>
<dbReference type="HAMAP" id="MF_01302_A">
    <property type="entry name" value="Ribosomal_uS8_A"/>
    <property type="match status" value="1"/>
</dbReference>
<accession>E1RKD8</accession>
<evidence type="ECO:0000256" key="7">
    <source>
        <dbReference type="ARBA" id="ARBA00023274"/>
    </source>
</evidence>
<comment type="similarity">
    <text evidence="2 8">Belongs to the universal ribosomal protein uS8 family.</text>
</comment>
<evidence type="ECO:0000256" key="2">
    <source>
        <dbReference type="ARBA" id="ARBA00006471"/>
    </source>
</evidence>
<organism evidence="9 10">
    <name type="scientific">Methanolacinia petrolearia (strain DSM 11571 / OCM 486 / SEBR 4847)</name>
    <name type="common">Methanoplanus petrolearius</name>
    <dbReference type="NCBI Taxonomy" id="679926"/>
    <lineage>
        <taxon>Archaea</taxon>
        <taxon>Methanobacteriati</taxon>
        <taxon>Methanobacteriota</taxon>
        <taxon>Stenosarchaea group</taxon>
        <taxon>Methanomicrobia</taxon>
        <taxon>Methanomicrobiales</taxon>
        <taxon>Methanomicrobiaceae</taxon>
        <taxon>Methanolacinia</taxon>
    </lineage>
</organism>
<dbReference type="PANTHER" id="PTHR11758">
    <property type="entry name" value="40S RIBOSOMAL PROTEIN S15A"/>
    <property type="match status" value="1"/>
</dbReference>
<evidence type="ECO:0000256" key="8">
    <source>
        <dbReference type="HAMAP-Rule" id="MF_01302"/>
    </source>
</evidence>
<dbReference type="EMBL" id="CP002117">
    <property type="protein sequence ID" value="ADN36951.1"/>
    <property type="molecule type" value="Genomic_DNA"/>
</dbReference>
<evidence type="ECO:0000256" key="1">
    <source>
        <dbReference type="ARBA" id="ARBA00002569"/>
    </source>
</evidence>
<dbReference type="Pfam" id="PF00410">
    <property type="entry name" value="Ribosomal_S8"/>
    <property type="match status" value="1"/>
</dbReference>
<dbReference type="HOGENOM" id="CLU_098428_1_1_2"/>
<dbReference type="GO" id="GO:0006412">
    <property type="term" value="P:translation"/>
    <property type="evidence" value="ECO:0007669"/>
    <property type="project" value="UniProtKB-UniRule"/>
</dbReference>
<sequence>MTRLNPIADAMSAIKNASDTGKTSCIVEPAGKLLGSMLGIMKEEGYIEGFELIDDGRGGQFKVSLNGNINKCGVISPRFAVKTDEIEKWENQYLPAKNFGLLIMTTSHGVISHESARQKGIGGELLAYVY</sequence>
<dbReference type="eggNOG" id="arCOG04091">
    <property type="taxonomic scope" value="Archaea"/>
</dbReference>
<keyword evidence="6 8" id="KW-0689">Ribosomal protein</keyword>
<dbReference type="OrthoDB" id="5670at2157"/>
<dbReference type="RefSeq" id="WP_013330128.1">
    <property type="nucleotide sequence ID" value="NC_014507.1"/>
</dbReference>